<protein>
    <submittedName>
        <fullName evidence="1">Uncharacterized protein</fullName>
    </submittedName>
</protein>
<dbReference type="PANTHER" id="PTHR21391">
    <property type="entry name" value="AT04489P-RELATED"/>
    <property type="match status" value="1"/>
</dbReference>
<accession>A0ABN8EAH7</accession>
<evidence type="ECO:0000313" key="1">
    <source>
        <dbReference type="EMBL" id="CAH0667299.1"/>
    </source>
</evidence>
<dbReference type="EMBL" id="OU963903">
    <property type="protein sequence ID" value="CAH0667299.1"/>
    <property type="molecule type" value="Genomic_DNA"/>
</dbReference>
<reference evidence="1" key="1">
    <citation type="submission" date="2021-12" db="EMBL/GenBank/DDBJ databases">
        <authorList>
            <person name="King R."/>
        </authorList>
    </citation>
    <scope>NUCLEOTIDE SEQUENCE</scope>
</reference>
<keyword evidence="2" id="KW-1185">Reference proteome</keyword>
<dbReference type="PANTHER" id="PTHR21391:SF0">
    <property type="entry name" value="AT04489P-RELATED"/>
    <property type="match status" value="1"/>
</dbReference>
<organism evidence="1 2">
    <name type="scientific">Chilo suppressalis</name>
    <name type="common">Asiatic rice borer moth</name>
    <dbReference type="NCBI Taxonomy" id="168631"/>
    <lineage>
        <taxon>Eukaryota</taxon>
        <taxon>Metazoa</taxon>
        <taxon>Ecdysozoa</taxon>
        <taxon>Arthropoda</taxon>
        <taxon>Hexapoda</taxon>
        <taxon>Insecta</taxon>
        <taxon>Pterygota</taxon>
        <taxon>Neoptera</taxon>
        <taxon>Endopterygota</taxon>
        <taxon>Lepidoptera</taxon>
        <taxon>Glossata</taxon>
        <taxon>Ditrysia</taxon>
        <taxon>Pyraloidea</taxon>
        <taxon>Crambidae</taxon>
        <taxon>Crambinae</taxon>
        <taxon>Chilo</taxon>
    </lineage>
</organism>
<evidence type="ECO:0000313" key="2">
    <source>
        <dbReference type="Proteomes" id="UP001153292"/>
    </source>
</evidence>
<dbReference type="Proteomes" id="UP001153292">
    <property type="component" value="Chromosome 10"/>
</dbReference>
<sequence>MQKKPTQKVQEISHAERQRADQISRLMASKYLERMAHDKYFLTALCKDERLLSANKQGSIKLQDLAKQALADVENRQAVLRKRRPLYAARSSEVAARARLFRARKEQLTRAQRQHTIDAQRLIHAAQSAYEERDAAKCLESAEFAMEQISRKSARLLPAKEKYLQQLYDIVAKAFLEQKCVKESMSESDREKRAFILLGMYVSREPSRDSVLKARPPAPPRDVKQRLRTMERALSMSTRPSERCYLLHELARLHADTKQAQRARFFALKCQTVARSSDQRIWLLNASFLLARCHLQQNNRPEARAALIESAALAKSYDYEEVAQFLDTV</sequence>
<proteinExistence type="predicted"/>
<name>A0ABN8EAH7_CHISP</name>
<gene>
    <name evidence="1" type="ORF">CHILSU_LOCUS962</name>
</gene>